<feature type="chain" id="PRO_5005576496" evidence="1">
    <location>
        <begin position="41"/>
        <end position="178"/>
    </location>
</feature>
<dbReference type="Pfam" id="PF12318">
    <property type="entry name" value="FAD-SLDH"/>
    <property type="match status" value="1"/>
</dbReference>
<accession>A0A0L7TCH8</accession>
<dbReference type="RefSeq" id="WP_053115835.1">
    <property type="nucleotide sequence ID" value="NZ_JRXF01000017.1"/>
</dbReference>
<dbReference type="InterPro" id="IPR006311">
    <property type="entry name" value="TAT_signal"/>
</dbReference>
<sequence length="178" mass="19245">MSQPNNPPRSLSRRRLLQGMAALSLTAACASLFPAQMAAAQQSEKSGFSVVSAFLASRATSPILSQRYYAALNRHYPDFPARLAALAAYLDGQKFAHVDDFLQAVNEDDPLRHTATLIVGAWYTGVVGEGADIELIAYADAMMYLPTKGILIVPSYGIGPDSWGNQPVERLTEQGREA</sequence>
<dbReference type="Proteomes" id="UP000036851">
    <property type="component" value="Unassembled WGS sequence"/>
</dbReference>
<evidence type="ECO:0000313" key="3">
    <source>
        <dbReference type="Proteomes" id="UP000036851"/>
    </source>
</evidence>
<name>A0A0L7TCH8_9GAMM</name>
<proteinExistence type="predicted"/>
<dbReference type="PROSITE" id="PS51318">
    <property type="entry name" value="TAT"/>
    <property type="match status" value="1"/>
</dbReference>
<dbReference type="InterPro" id="IPR024651">
    <property type="entry name" value="FAD-SLDH_ssu"/>
</dbReference>
<organism evidence="2 3">
    <name type="scientific">Winslowiella iniecta</name>
    <dbReference type="NCBI Taxonomy" id="1560201"/>
    <lineage>
        <taxon>Bacteria</taxon>
        <taxon>Pseudomonadati</taxon>
        <taxon>Pseudomonadota</taxon>
        <taxon>Gammaproteobacteria</taxon>
        <taxon>Enterobacterales</taxon>
        <taxon>Erwiniaceae</taxon>
        <taxon>Winslowiella</taxon>
    </lineage>
</organism>
<dbReference type="PATRIC" id="fig|1560201.4.peg.2592"/>
<feature type="signal peptide" evidence="1">
    <location>
        <begin position="1"/>
        <end position="40"/>
    </location>
</feature>
<reference evidence="2 3" key="1">
    <citation type="journal article" date="2015" name="Int. J. Syst. Evol. Microbiol.">
        <title>Erwinia iniecta sp. nov., isolated from Russian wheat aphids (Diuraphis noxia).</title>
        <authorList>
            <person name="Campillo T."/>
            <person name="Luna E."/>
            <person name="Portier P."/>
            <person name="Fischer-Le Saux M."/>
            <person name="Lapitan N."/>
            <person name="Tisserat N.A."/>
            <person name="Leach J.E."/>
        </authorList>
    </citation>
    <scope>NUCLEOTIDE SEQUENCE [LARGE SCALE GENOMIC DNA]</scope>
    <source>
        <strain evidence="2 3">B149</strain>
    </source>
</reference>
<evidence type="ECO:0000313" key="2">
    <source>
        <dbReference type="EMBL" id="KOC93084.1"/>
    </source>
</evidence>
<dbReference type="OrthoDB" id="8635030at2"/>
<comment type="caution">
    <text evidence="2">The sequence shown here is derived from an EMBL/GenBank/DDBJ whole genome shotgun (WGS) entry which is preliminary data.</text>
</comment>
<evidence type="ECO:0000256" key="1">
    <source>
        <dbReference type="SAM" id="SignalP"/>
    </source>
</evidence>
<keyword evidence="1" id="KW-0732">Signal</keyword>
<dbReference type="EMBL" id="JRXF01000017">
    <property type="protein sequence ID" value="KOC93084.1"/>
    <property type="molecule type" value="Genomic_DNA"/>
</dbReference>
<dbReference type="AlphaFoldDB" id="A0A0L7TCH8"/>
<gene>
    <name evidence="2" type="ORF">NG43_11935</name>
</gene>
<protein>
    <submittedName>
        <fullName evidence="2">Sorbitol dehydrogenase</fullName>
    </submittedName>
</protein>